<evidence type="ECO:0000313" key="4">
    <source>
        <dbReference type="EMBL" id="PLW68802.1"/>
    </source>
</evidence>
<dbReference type="InterPro" id="IPR050266">
    <property type="entry name" value="AB_hydrolase_sf"/>
</dbReference>
<dbReference type="Proteomes" id="UP000235005">
    <property type="component" value="Unassembled WGS sequence"/>
</dbReference>
<name>A0A2N5X2T8_9GAMM</name>
<dbReference type="GO" id="GO:0016787">
    <property type="term" value="F:hydrolase activity"/>
    <property type="evidence" value="ECO:0007669"/>
    <property type="project" value="UniProtKB-KW"/>
</dbReference>
<comment type="caution">
    <text evidence="4">The sequence shown here is derived from an EMBL/GenBank/DDBJ whole genome shotgun (WGS) entry which is preliminary data.</text>
</comment>
<dbReference type="Gene3D" id="3.40.50.1820">
    <property type="entry name" value="alpha/beta hydrolase"/>
    <property type="match status" value="1"/>
</dbReference>
<organism evidence="4 5">
    <name type="scientific">Pseudohalioglobus lutimaris</name>
    <dbReference type="NCBI Taxonomy" id="1737061"/>
    <lineage>
        <taxon>Bacteria</taxon>
        <taxon>Pseudomonadati</taxon>
        <taxon>Pseudomonadota</taxon>
        <taxon>Gammaproteobacteria</taxon>
        <taxon>Cellvibrionales</taxon>
        <taxon>Halieaceae</taxon>
        <taxon>Pseudohalioglobus</taxon>
    </lineage>
</organism>
<evidence type="ECO:0000313" key="5">
    <source>
        <dbReference type="Proteomes" id="UP000235005"/>
    </source>
</evidence>
<protein>
    <submittedName>
        <fullName evidence="4">Alpha/beta hydrolase</fullName>
    </submittedName>
</protein>
<sequence length="288" mass="31731">MSDVVPVERAWDVHGLHLTAQCWGDPESPPVLALHGWLDNAASFAPLAACLADAFYVVALDLSGHGQSGWRSADATYQVYDDLPQIRGIIEQLGWSKFALIGHSRGAIIGTLFAATFPELVSRLILLDGIVPSPLEPAGFVDQMRNFVIEKERLLNRQYRIFESEQQAVMVREEQGLNRASAQLIAMRNLRACEGGFTWSTDPRLRGASAVKMTTEQIDVVLAAVTTPTLLMAAEQGLAGKHPEVFQSLEERMPDIKLEQVPGGHHFHMENGVVTLAQRLQRFLLGRG</sequence>
<gene>
    <name evidence="4" type="ORF">C0039_11050</name>
</gene>
<dbReference type="PANTHER" id="PTHR43798">
    <property type="entry name" value="MONOACYLGLYCEROL LIPASE"/>
    <property type="match status" value="1"/>
</dbReference>
<accession>A0A2N5X2T8</accession>
<feature type="domain" description="AB hydrolase-1" evidence="3">
    <location>
        <begin position="29"/>
        <end position="271"/>
    </location>
</feature>
<dbReference type="SUPFAM" id="SSF53474">
    <property type="entry name" value="alpha/beta-Hydrolases"/>
    <property type="match status" value="1"/>
</dbReference>
<evidence type="ECO:0000256" key="2">
    <source>
        <dbReference type="ARBA" id="ARBA00022801"/>
    </source>
</evidence>
<evidence type="ECO:0000256" key="1">
    <source>
        <dbReference type="ARBA" id="ARBA00008645"/>
    </source>
</evidence>
<dbReference type="GO" id="GO:0016020">
    <property type="term" value="C:membrane"/>
    <property type="evidence" value="ECO:0007669"/>
    <property type="project" value="TreeGrafter"/>
</dbReference>
<dbReference type="Pfam" id="PF00561">
    <property type="entry name" value="Abhydrolase_1"/>
    <property type="match status" value="1"/>
</dbReference>
<dbReference type="RefSeq" id="WP_076001455.1">
    <property type="nucleotide sequence ID" value="NZ_PKUS01000011.1"/>
</dbReference>
<evidence type="ECO:0000259" key="3">
    <source>
        <dbReference type="Pfam" id="PF00561"/>
    </source>
</evidence>
<dbReference type="EMBL" id="PKUS01000011">
    <property type="protein sequence ID" value="PLW68802.1"/>
    <property type="molecule type" value="Genomic_DNA"/>
</dbReference>
<keyword evidence="5" id="KW-1185">Reference proteome</keyword>
<dbReference type="OrthoDB" id="149912at2"/>
<comment type="similarity">
    <text evidence="1">Belongs to the AB hydrolase superfamily.</text>
</comment>
<dbReference type="AlphaFoldDB" id="A0A2N5X2T8"/>
<dbReference type="InterPro" id="IPR029058">
    <property type="entry name" value="AB_hydrolase_fold"/>
</dbReference>
<reference evidence="4 5" key="1">
    <citation type="submission" date="2018-01" db="EMBL/GenBank/DDBJ databases">
        <title>The draft genome sequence of Halioglobus lutimaris HF004.</title>
        <authorList>
            <person name="Du Z.-J."/>
            <person name="Shi M.-J."/>
        </authorList>
    </citation>
    <scope>NUCLEOTIDE SEQUENCE [LARGE SCALE GENOMIC DNA]</scope>
    <source>
        <strain evidence="4 5">HF004</strain>
    </source>
</reference>
<dbReference type="PRINTS" id="PR00111">
    <property type="entry name" value="ABHYDROLASE"/>
</dbReference>
<dbReference type="InterPro" id="IPR000073">
    <property type="entry name" value="AB_hydrolase_1"/>
</dbReference>
<keyword evidence="2 4" id="KW-0378">Hydrolase</keyword>
<dbReference type="PANTHER" id="PTHR43798:SF14">
    <property type="entry name" value="SERINE HYDROLASE-LIKE PROTEIN DDB_G0286239"/>
    <property type="match status" value="1"/>
</dbReference>
<proteinExistence type="inferred from homology"/>